<reference evidence="1" key="1">
    <citation type="journal article" date="2021" name="Proc. Natl. Acad. Sci. U.S.A.">
        <title>A Catalog of Tens of Thousands of Viruses from Human Metagenomes Reveals Hidden Associations with Chronic Diseases.</title>
        <authorList>
            <person name="Tisza M.J."/>
            <person name="Buck C.B."/>
        </authorList>
    </citation>
    <scope>NUCLEOTIDE SEQUENCE</scope>
    <source>
        <strain evidence="1">CtEZK6</strain>
    </source>
</reference>
<name>A0A8S5USV4_9CAUD</name>
<organism evidence="1">
    <name type="scientific">Siphoviridae sp. ctEZK6</name>
    <dbReference type="NCBI Taxonomy" id="2825397"/>
    <lineage>
        <taxon>Viruses</taxon>
        <taxon>Duplodnaviria</taxon>
        <taxon>Heunggongvirae</taxon>
        <taxon>Uroviricota</taxon>
        <taxon>Caudoviricetes</taxon>
    </lineage>
</organism>
<evidence type="ECO:0000313" key="1">
    <source>
        <dbReference type="EMBL" id="DAF97585.1"/>
    </source>
</evidence>
<accession>A0A8S5USV4</accession>
<dbReference type="EMBL" id="BK016134">
    <property type="protein sequence ID" value="DAF97585.1"/>
    <property type="molecule type" value="Genomic_DNA"/>
</dbReference>
<proteinExistence type="predicted"/>
<sequence length="145" mass="15439">MGASTTAPKESPRLRGKKLGFNLNGKEVWPDMSSAELAAADSSDGDTFGSIQAGGTTMKLSLSAIQSTAKTSLWRFLFEHVGETVPFVFAPHGNTTPTADEPIITGKCTIEKPPALTSKVNETSTFDIELPVTEWKLNETGPLPS</sequence>
<protein>
    <submittedName>
        <fullName evidence="1">Major tail protein</fullName>
    </submittedName>
</protein>